<sequence>MSSRAQIDENYYKKLEELQQLDFALVELTLYLDTHPNDMQALQQFNQLAQQRHQCAFHFEAQYGPLLQYGHSYSKYPWQWAESPWPWQV</sequence>
<dbReference type="EMBL" id="JACHXK010000001">
    <property type="protein sequence ID" value="MBB3108287.1"/>
    <property type="molecule type" value="Genomic_DNA"/>
</dbReference>
<proteinExistence type="predicted"/>
<dbReference type="Proteomes" id="UP000570361">
    <property type="component" value="Unassembled WGS sequence"/>
</dbReference>
<organism evidence="2 3">
    <name type="scientific">Paenibacillus phyllosphaerae</name>
    <dbReference type="NCBI Taxonomy" id="274593"/>
    <lineage>
        <taxon>Bacteria</taxon>
        <taxon>Bacillati</taxon>
        <taxon>Bacillota</taxon>
        <taxon>Bacilli</taxon>
        <taxon>Bacillales</taxon>
        <taxon>Paenibacillaceae</taxon>
        <taxon>Paenibacillus</taxon>
    </lineage>
</organism>
<dbReference type="InterPro" id="IPR016571">
    <property type="entry name" value="Spore_coat_assembly_CotJB"/>
</dbReference>
<keyword evidence="3" id="KW-1185">Reference proteome</keyword>
<dbReference type="PIRSF" id="PIRSF010606">
    <property type="entry name" value="Spore_coat_CotJB"/>
    <property type="match status" value="1"/>
</dbReference>
<name>A0A7W5ATE9_9BACL</name>
<keyword evidence="2" id="KW-0946">Virion</keyword>
<dbReference type="Pfam" id="PF12652">
    <property type="entry name" value="CotJB"/>
    <property type="match status" value="1"/>
</dbReference>
<evidence type="ECO:0000313" key="3">
    <source>
        <dbReference type="Proteomes" id="UP000570361"/>
    </source>
</evidence>
<comment type="caution">
    <text evidence="2">The sequence shown here is derived from an EMBL/GenBank/DDBJ whole genome shotgun (WGS) entry which is preliminary data.</text>
</comment>
<feature type="domain" description="Protein CotJB" evidence="1">
    <location>
        <begin position="13"/>
        <end position="88"/>
    </location>
</feature>
<accession>A0A7W5ATE9</accession>
<dbReference type="AlphaFoldDB" id="A0A7W5ATE9"/>
<dbReference type="RefSeq" id="WP_183596204.1">
    <property type="nucleotide sequence ID" value="NZ_JACHXK010000001.1"/>
</dbReference>
<evidence type="ECO:0000313" key="2">
    <source>
        <dbReference type="EMBL" id="MBB3108287.1"/>
    </source>
</evidence>
<dbReference type="InterPro" id="IPR024207">
    <property type="entry name" value="CotJB_dom"/>
</dbReference>
<keyword evidence="2" id="KW-0167">Capsid protein</keyword>
<reference evidence="2 3" key="1">
    <citation type="submission" date="2020-08" db="EMBL/GenBank/DDBJ databases">
        <title>Genomic Encyclopedia of Type Strains, Phase III (KMG-III): the genomes of soil and plant-associated and newly described type strains.</title>
        <authorList>
            <person name="Whitman W."/>
        </authorList>
    </citation>
    <scope>NUCLEOTIDE SEQUENCE [LARGE SCALE GENOMIC DNA]</scope>
    <source>
        <strain evidence="2 3">CECT 5862</strain>
    </source>
</reference>
<gene>
    <name evidence="2" type="ORF">FHS18_000315</name>
</gene>
<protein>
    <submittedName>
        <fullName evidence="2">Spore coat protein JB</fullName>
    </submittedName>
</protein>
<evidence type="ECO:0000259" key="1">
    <source>
        <dbReference type="Pfam" id="PF12652"/>
    </source>
</evidence>